<dbReference type="EMBL" id="AP008217">
    <property type="protein sequence ID" value="BAF27448.1"/>
    <property type="molecule type" value="Genomic_DNA"/>
</dbReference>
<dbReference type="InterPro" id="IPR017972">
    <property type="entry name" value="Cyt_P450_CS"/>
</dbReference>
<feature type="region of interest" description="Disordered" evidence="13">
    <location>
        <begin position="161"/>
        <end position="184"/>
    </location>
</feature>
<keyword evidence="10" id="KW-0472">Membrane</keyword>
<gene>
    <name evidence="14" type="ordered locus">Os11g0119700</name>
</gene>
<dbReference type="Pfam" id="PF00067">
    <property type="entry name" value="p450"/>
    <property type="match status" value="2"/>
</dbReference>
<keyword evidence="4" id="KW-0812">Transmembrane</keyword>
<name>Q0IV17_ORYSJ</name>
<dbReference type="PRINTS" id="PR00463">
    <property type="entry name" value="EP450I"/>
</dbReference>
<comment type="subcellular location">
    <subcellularLocation>
        <location evidence="1">Membrane</location>
    </subcellularLocation>
</comment>
<organism evidence="14 15">
    <name type="scientific">Oryza sativa subsp. japonica</name>
    <name type="common">Rice</name>
    <dbReference type="NCBI Taxonomy" id="39947"/>
    <lineage>
        <taxon>Eukaryota</taxon>
        <taxon>Viridiplantae</taxon>
        <taxon>Streptophyta</taxon>
        <taxon>Embryophyta</taxon>
        <taxon>Tracheophyta</taxon>
        <taxon>Spermatophyta</taxon>
        <taxon>Magnoliopsida</taxon>
        <taxon>Liliopsida</taxon>
        <taxon>Poales</taxon>
        <taxon>Poaceae</taxon>
        <taxon>BOP clade</taxon>
        <taxon>Oryzoideae</taxon>
        <taxon>Oryzeae</taxon>
        <taxon>Oryzinae</taxon>
        <taxon>Oryza</taxon>
        <taxon>Oryza sativa</taxon>
    </lineage>
</organism>
<evidence type="ECO:0000256" key="12">
    <source>
        <dbReference type="RuleBase" id="RU000461"/>
    </source>
</evidence>
<dbReference type="GO" id="GO:0004497">
    <property type="term" value="F:monooxygenase activity"/>
    <property type="evidence" value="ECO:0007669"/>
    <property type="project" value="UniProtKB-KW"/>
</dbReference>
<dbReference type="GO" id="GO:0016020">
    <property type="term" value="C:membrane"/>
    <property type="evidence" value="ECO:0007669"/>
    <property type="project" value="UniProtKB-SubCell"/>
</dbReference>
<evidence type="ECO:0000256" key="6">
    <source>
        <dbReference type="ARBA" id="ARBA00022989"/>
    </source>
</evidence>
<evidence type="ECO:0000256" key="2">
    <source>
        <dbReference type="ARBA" id="ARBA00010617"/>
    </source>
</evidence>
<dbReference type="GO" id="GO:0016705">
    <property type="term" value="F:oxidoreductase activity, acting on paired donors, with incorporation or reduction of molecular oxygen"/>
    <property type="evidence" value="ECO:0007669"/>
    <property type="project" value="InterPro"/>
</dbReference>
<dbReference type="SUPFAM" id="SSF48264">
    <property type="entry name" value="Cytochrome P450"/>
    <property type="match status" value="1"/>
</dbReference>
<evidence type="ECO:0000256" key="11">
    <source>
        <dbReference type="PIRSR" id="PIRSR602401-1"/>
    </source>
</evidence>
<dbReference type="GO" id="GO:0020037">
    <property type="term" value="F:heme binding"/>
    <property type="evidence" value="ECO:0007669"/>
    <property type="project" value="InterPro"/>
</dbReference>
<dbReference type="InterPro" id="IPR050665">
    <property type="entry name" value="Cytochrome_P450_Monooxygen"/>
</dbReference>
<dbReference type="Gene3D" id="1.10.630.10">
    <property type="entry name" value="Cytochrome P450"/>
    <property type="match status" value="1"/>
</dbReference>
<evidence type="ECO:0000256" key="5">
    <source>
        <dbReference type="ARBA" id="ARBA00022723"/>
    </source>
</evidence>
<dbReference type="AlphaFoldDB" id="Q0IV17"/>
<dbReference type="PANTHER" id="PTHR24282:SF196">
    <property type="entry name" value="CYTOCHROME P450 714C2"/>
    <property type="match status" value="1"/>
</dbReference>
<evidence type="ECO:0000256" key="13">
    <source>
        <dbReference type="SAM" id="MobiDB-lite"/>
    </source>
</evidence>
<reference evidence="14 15" key="1">
    <citation type="journal article" date="2005" name="Nature">
        <title>The map-based sequence of the rice genome.</title>
        <authorList>
            <consortium name="International rice genome sequencing project (IRGSP)"/>
            <person name="Matsumoto T."/>
            <person name="Wu J."/>
            <person name="Kanamori H."/>
            <person name="Katayose Y."/>
            <person name="Fujisawa M."/>
            <person name="Namiki N."/>
            <person name="Mizuno H."/>
            <person name="Yamamoto K."/>
            <person name="Antonio B.A."/>
            <person name="Baba T."/>
            <person name="Sakata K."/>
            <person name="Nagamura Y."/>
            <person name="Aoki H."/>
            <person name="Arikawa K."/>
            <person name="Arita K."/>
            <person name="Bito T."/>
            <person name="Chiden Y."/>
            <person name="Fujitsuka N."/>
            <person name="Fukunaka R."/>
            <person name="Hamada M."/>
            <person name="Harada C."/>
            <person name="Hayashi A."/>
            <person name="Hijishita S."/>
            <person name="Honda M."/>
            <person name="Hosokawa S."/>
            <person name="Ichikawa Y."/>
            <person name="Idonuma A."/>
            <person name="Iijima M."/>
            <person name="Ikeda M."/>
            <person name="Ikeno M."/>
            <person name="Ito K."/>
            <person name="Ito S."/>
            <person name="Ito T."/>
            <person name="Ito Y."/>
            <person name="Ito Y."/>
            <person name="Iwabuchi A."/>
            <person name="Kamiya K."/>
            <person name="Karasawa W."/>
            <person name="Kurita K."/>
            <person name="Katagiri S."/>
            <person name="Kikuta A."/>
            <person name="Kobayashi H."/>
            <person name="Kobayashi N."/>
            <person name="Machita K."/>
            <person name="Maehara T."/>
            <person name="Masukawa M."/>
            <person name="Mizubayashi T."/>
            <person name="Mukai Y."/>
            <person name="Nagasaki H."/>
            <person name="Nagata Y."/>
            <person name="Naito S."/>
            <person name="Nakashima M."/>
            <person name="Nakama Y."/>
            <person name="Nakamichi Y."/>
            <person name="Nakamura M."/>
            <person name="Meguro A."/>
            <person name="Negishi M."/>
            <person name="Ohta I."/>
            <person name="Ohta T."/>
            <person name="Okamoto M."/>
            <person name="Ono N."/>
            <person name="Saji S."/>
            <person name="Sakaguchi M."/>
            <person name="Sakai K."/>
            <person name="Shibata M."/>
            <person name="Shimokawa T."/>
            <person name="Song J."/>
            <person name="Takazaki Y."/>
            <person name="Terasawa K."/>
            <person name="Tsugane M."/>
            <person name="Tsuji K."/>
            <person name="Ueda S."/>
            <person name="Waki K."/>
            <person name="Yamagata H."/>
            <person name="Yamamoto M."/>
            <person name="Yamamoto S."/>
            <person name="Yamane H."/>
            <person name="Yoshiki S."/>
            <person name="Yoshihara R."/>
            <person name="Yukawa K."/>
            <person name="Zhong H."/>
            <person name="Yano M."/>
            <person name="Yuan Q."/>
            <person name="Ouyang S."/>
            <person name="Liu J."/>
            <person name="Jones K.M."/>
            <person name="Gansberger K."/>
            <person name="Moffat K."/>
            <person name="Hill J."/>
            <person name="Bera J."/>
            <person name="Fadrosh D."/>
            <person name="Jin S."/>
            <person name="Johri S."/>
            <person name="Kim M."/>
            <person name="Overton L."/>
            <person name="Reardon M."/>
            <person name="Tsitrin T."/>
            <person name="Vuong H."/>
            <person name="Weaver B."/>
            <person name="Ciecko A."/>
            <person name="Tallon L."/>
            <person name="Jackson J."/>
            <person name="Pai G."/>
            <person name="Aken S.V."/>
            <person name="Utterback T."/>
            <person name="Reidmuller S."/>
            <person name="Feldblyum T."/>
            <person name="Hsiao J."/>
            <person name="Zismann V."/>
            <person name="Iobst S."/>
            <person name="de Vazeille A.R."/>
            <person name="Buell C.R."/>
            <person name="Ying K."/>
            <person name="Li Y."/>
            <person name="Lu T."/>
            <person name="Huang Y."/>
            <person name="Zhao Q."/>
            <person name="Feng Q."/>
            <person name="Zhang L."/>
            <person name="Zhu J."/>
            <person name="Weng Q."/>
            <person name="Mu J."/>
            <person name="Lu Y."/>
            <person name="Fan D."/>
            <person name="Liu Y."/>
            <person name="Guan J."/>
            <person name="Zhang Y."/>
            <person name="Yu S."/>
            <person name="Liu X."/>
            <person name="Zhang Y."/>
            <person name="Hong G."/>
            <person name="Han B."/>
            <person name="Choisne N."/>
            <person name="Demange N."/>
            <person name="Orjeda G."/>
            <person name="Samain S."/>
            <person name="Cattolico L."/>
            <person name="Pelletier E."/>
            <person name="Couloux A."/>
            <person name="Segurens B."/>
            <person name="Wincker P."/>
            <person name="D'Hont A."/>
            <person name="Scarpelli C."/>
            <person name="Weissenbach J."/>
            <person name="Salanoubat M."/>
            <person name="Quetier F."/>
            <person name="Yu Y."/>
            <person name="Kim H.R."/>
            <person name="Rambo T."/>
            <person name="Currie J."/>
            <person name="Collura K."/>
            <person name="Luo M."/>
            <person name="Yang T."/>
            <person name="Ammiraju J.S.S."/>
            <person name="Engler F."/>
            <person name="Soderlund C."/>
            <person name="Wing R.A."/>
            <person name="Palmer L.E."/>
            <person name="de la Bastide M."/>
            <person name="Spiegel L."/>
            <person name="Nascimento L."/>
            <person name="Zutavern T."/>
            <person name="O'Shaughnessy A."/>
            <person name="Dike S."/>
            <person name="Dedhia N."/>
            <person name="Preston R."/>
            <person name="Balija V."/>
            <person name="McCombie W.R."/>
            <person name="Chow T."/>
            <person name="Chen H."/>
            <person name="Chung M."/>
            <person name="Chen C."/>
            <person name="Shaw J."/>
            <person name="Wu H."/>
            <person name="Hsiao K."/>
            <person name="Chao Y."/>
            <person name="Chu M."/>
            <person name="Cheng C."/>
            <person name="Hour A."/>
            <person name="Lee P."/>
            <person name="Lin S."/>
            <person name="Lin Y."/>
            <person name="Liou J."/>
            <person name="Liu S."/>
            <person name="Hsing Y."/>
            <person name="Raghuvanshi S."/>
            <person name="Mohanty A."/>
            <person name="Bharti A.K."/>
            <person name="Gaur A."/>
            <person name="Gupta V."/>
            <person name="Kumar D."/>
            <person name="Ravi V."/>
            <person name="Vij S."/>
            <person name="Kapur A."/>
            <person name="Khurana P."/>
            <person name="Khurana P."/>
            <person name="Khurana J.P."/>
            <person name="Tyagi A.K."/>
            <person name="Gaikwad K."/>
            <person name="Singh A."/>
            <person name="Dalal V."/>
            <person name="Srivastava S."/>
            <person name="Dixit A."/>
            <person name="Pal A.K."/>
            <person name="Ghazi I.A."/>
            <person name="Yadav M."/>
            <person name="Pandit A."/>
            <person name="Bhargava A."/>
            <person name="Sureshbabu K."/>
            <person name="Batra K."/>
            <person name="Sharma T.R."/>
            <person name="Mohapatra T."/>
            <person name="Singh N.K."/>
            <person name="Messing J."/>
            <person name="Nelson A.B."/>
            <person name="Fuks G."/>
            <person name="Kavchok S."/>
            <person name="Keizer G."/>
            <person name="Linton E."/>
            <person name="Llaca V."/>
            <person name="Song R."/>
            <person name="Tanyolac B."/>
            <person name="Young S."/>
            <person name="Ho-Il K."/>
            <person name="Hahn J.H."/>
            <person name="Sangsakoo G."/>
            <person name="Vanavichit A."/>
            <person name="de Mattos Luiz.A.T."/>
            <person name="Zimmer P.D."/>
            <person name="Malone G."/>
            <person name="Dellagostin O."/>
            <person name="de Oliveira A.C."/>
            <person name="Bevan M."/>
            <person name="Bancroft I."/>
            <person name="Minx P."/>
            <person name="Cordum H."/>
            <person name="Wilson R."/>
            <person name="Cheng Z."/>
            <person name="Jin W."/>
            <person name="Jiang J."/>
            <person name="Leong S.A."/>
            <person name="Iwama H."/>
            <person name="Gojobori T."/>
            <person name="Itoh T."/>
            <person name="Niimura Y."/>
            <person name="Fujii Y."/>
            <person name="Habara T."/>
            <person name="Sakai H."/>
            <person name="Sato Y."/>
            <person name="Wilson G."/>
            <person name="Kumar K."/>
            <person name="McCouch S."/>
            <person name="Juretic N."/>
            <person name="Hoen D."/>
            <person name="Wright S."/>
            <person name="Bruskiewich R."/>
            <person name="Bureau T."/>
            <person name="Miyao A."/>
            <person name="Hirochika H."/>
            <person name="Nishikawa T."/>
            <person name="Kadowaki K."/>
            <person name="Sugiura M."/>
            <person name="Burr B."/>
            <person name="Sasaki T."/>
        </authorList>
    </citation>
    <scope>NUCLEOTIDE SEQUENCE [LARGE SCALE GENOMIC DNA]</scope>
    <source>
        <strain evidence="15">cv. Nipponbare</strain>
    </source>
</reference>
<accession>Q0IV17</accession>
<proteinExistence type="inferred from homology"/>
<evidence type="ECO:0000256" key="7">
    <source>
        <dbReference type="ARBA" id="ARBA00023002"/>
    </source>
</evidence>
<feature type="binding site" description="axial binding residue" evidence="11">
    <location>
        <position position="519"/>
    </location>
    <ligand>
        <name>heme</name>
        <dbReference type="ChEBI" id="CHEBI:30413"/>
    </ligand>
    <ligandPart>
        <name>Fe</name>
        <dbReference type="ChEBI" id="CHEBI:18248"/>
    </ligandPart>
</feature>
<dbReference type="InterPro" id="IPR002401">
    <property type="entry name" value="Cyt_P450_E_grp-I"/>
</dbReference>
<reference evidence="15" key="2">
    <citation type="journal article" date="2008" name="Nucleic Acids Res.">
        <title>The rice annotation project database (RAP-DB): 2008 update.</title>
        <authorList>
            <consortium name="The rice annotation project (RAP)"/>
        </authorList>
    </citation>
    <scope>GENOME REANNOTATION</scope>
    <source>
        <strain evidence="15">cv. Nipponbare</strain>
    </source>
</reference>
<comment type="cofactor">
    <cofactor evidence="11">
        <name>heme</name>
        <dbReference type="ChEBI" id="CHEBI:30413"/>
    </cofactor>
</comment>
<evidence type="ECO:0000256" key="8">
    <source>
        <dbReference type="ARBA" id="ARBA00023004"/>
    </source>
</evidence>
<dbReference type="PRINTS" id="PR00385">
    <property type="entry name" value="P450"/>
</dbReference>
<evidence type="ECO:0000313" key="15">
    <source>
        <dbReference type="Proteomes" id="UP000000763"/>
    </source>
</evidence>
<comment type="similarity">
    <text evidence="2 12">Belongs to the cytochrome P450 family.</text>
</comment>
<evidence type="ECO:0000256" key="3">
    <source>
        <dbReference type="ARBA" id="ARBA00022617"/>
    </source>
</evidence>
<keyword evidence="6" id="KW-1133">Transmembrane helix</keyword>
<evidence type="ECO:0000256" key="10">
    <source>
        <dbReference type="ARBA" id="ARBA00023136"/>
    </source>
</evidence>
<keyword evidence="5 11" id="KW-0479">Metal-binding</keyword>
<keyword evidence="8 11" id="KW-0408">Iron</keyword>
<sequence length="571" mass="62617">MNLDHNSTDPKITGCLVRFHSDIKNRVGNRTEKPTPDTAISLFPSRIFRASRSSTINMSEESGLAAHGSEEGFPSVEIRMLKLEGNRDVCLDIDSGIRVDDDGAGRISSGAGGGAGRRGRHGRGSSGGSGRHGAEEEAARLGRGWGVARARVRLGRGAKWGRARRGVGQSARRGRRGEQGAARERQKRVGSIYLYSTGSIQVLNVTDPNMVKELANCKSLDLGKPCYLQKERGALLGMGILTSNGDLWVHQRKVIAPELFMERVKGMVNLMMEAAMSMLNSWKNEVEDRGGSAEIVVDEFLRTFSADKAMAKQSMLIGVPGSRYLPTRSNRGIWNLDSSIRTLILNISKKYEHDSSTSVNKDLLHSIIQGSKDGPFASCTPEDFIVDNCKNIYFAGHETTSTTAAWCLMLLASHHEWQSRARVESLDICQGRPLDFDILRKLKKPPSSPGEALNDMKLAGIDIPKGTNIWIPIAMAHRDPSVWGPSADKFDPDRFANGIAGTCKPPHMYMPFGVGVRTCAGQNLAMVELKVVLSLLMSKFEFKLSPNYVHCPAFRLTIEPGKGVPLIFREL</sequence>
<dbReference type="PANTHER" id="PTHR24282">
    <property type="entry name" value="CYTOCHROME P450 FAMILY MEMBER"/>
    <property type="match status" value="1"/>
</dbReference>
<keyword evidence="9 12" id="KW-0503">Monooxygenase</keyword>
<dbReference type="InterPro" id="IPR001128">
    <property type="entry name" value="Cyt_P450"/>
</dbReference>
<evidence type="ECO:0000256" key="4">
    <source>
        <dbReference type="ARBA" id="ARBA00022692"/>
    </source>
</evidence>
<evidence type="ECO:0000313" key="14">
    <source>
        <dbReference type="EMBL" id="BAF27448.1"/>
    </source>
</evidence>
<protein>
    <submittedName>
        <fullName evidence="14">Os11g0119700 protein</fullName>
    </submittedName>
</protein>
<dbReference type="SMR" id="Q0IV17"/>
<evidence type="ECO:0000256" key="9">
    <source>
        <dbReference type="ARBA" id="ARBA00023033"/>
    </source>
</evidence>
<keyword evidence="7 12" id="KW-0560">Oxidoreductase</keyword>
<dbReference type="GO" id="GO:0005506">
    <property type="term" value="F:iron ion binding"/>
    <property type="evidence" value="ECO:0007669"/>
    <property type="project" value="InterPro"/>
</dbReference>
<dbReference type="InterPro" id="IPR036396">
    <property type="entry name" value="Cyt_P450_sf"/>
</dbReference>
<dbReference type="KEGG" id="dosa:Os11g0119700"/>
<dbReference type="PROSITE" id="PS00086">
    <property type="entry name" value="CYTOCHROME_P450"/>
    <property type="match status" value="1"/>
</dbReference>
<dbReference type="GO" id="GO:0006629">
    <property type="term" value="P:lipid metabolic process"/>
    <property type="evidence" value="ECO:0007669"/>
    <property type="project" value="UniProtKB-ARBA"/>
</dbReference>
<keyword evidence="3 11" id="KW-0349">Heme</keyword>
<evidence type="ECO:0000256" key="1">
    <source>
        <dbReference type="ARBA" id="ARBA00004370"/>
    </source>
</evidence>
<dbReference type="Proteomes" id="UP000000763">
    <property type="component" value="Chromosome 11"/>
</dbReference>
<feature type="region of interest" description="Disordered" evidence="13">
    <location>
        <begin position="102"/>
        <end position="140"/>
    </location>
</feature>